<keyword evidence="1" id="KW-1133">Transmembrane helix</keyword>
<keyword evidence="3" id="KW-1185">Reference proteome</keyword>
<evidence type="ECO:0000313" key="3">
    <source>
        <dbReference type="Proteomes" id="UP001501302"/>
    </source>
</evidence>
<feature type="transmembrane region" description="Helical" evidence="1">
    <location>
        <begin position="64"/>
        <end position="83"/>
    </location>
</feature>
<reference evidence="3" key="1">
    <citation type="journal article" date="2019" name="Int. J. Syst. Evol. Microbiol.">
        <title>The Global Catalogue of Microorganisms (GCM) 10K type strain sequencing project: providing services to taxonomists for standard genome sequencing and annotation.</title>
        <authorList>
            <consortium name="The Broad Institute Genomics Platform"/>
            <consortium name="The Broad Institute Genome Sequencing Center for Infectious Disease"/>
            <person name="Wu L."/>
            <person name="Ma J."/>
        </authorList>
    </citation>
    <scope>NUCLEOTIDE SEQUENCE [LARGE SCALE GENOMIC DNA]</scope>
    <source>
        <strain evidence="3">JCM 18285</strain>
    </source>
</reference>
<proteinExistence type="predicted"/>
<feature type="transmembrane region" description="Helical" evidence="1">
    <location>
        <begin position="89"/>
        <end position="108"/>
    </location>
</feature>
<evidence type="ECO:0000256" key="1">
    <source>
        <dbReference type="SAM" id="Phobius"/>
    </source>
</evidence>
<evidence type="ECO:0008006" key="4">
    <source>
        <dbReference type="Google" id="ProtNLM"/>
    </source>
</evidence>
<sequence length="135" mass="15636">MKWVFTIILLSHGLIHLMGFTKAFQLTEINLLTQSIPKPLGVLWAFASFLFLLIVFLFFLKIKWWFTIAFIAVIISQFLIVTYRKDAKFGTFINIVILLVSLVAYGNFQFNNKVQKESIKTFQSIKPSNTNLLIK</sequence>
<organism evidence="2 3">
    <name type="scientific">Algibacter agarivorans</name>
    <dbReference type="NCBI Taxonomy" id="1109741"/>
    <lineage>
        <taxon>Bacteria</taxon>
        <taxon>Pseudomonadati</taxon>
        <taxon>Bacteroidota</taxon>
        <taxon>Flavobacteriia</taxon>
        <taxon>Flavobacteriales</taxon>
        <taxon>Flavobacteriaceae</taxon>
        <taxon>Algibacter</taxon>
    </lineage>
</organism>
<gene>
    <name evidence="2" type="ORF">GCM10023314_12660</name>
</gene>
<dbReference type="RefSeq" id="WP_345190883.1">
    <property type="nucleotide sequence ID" value="NZ_BAABJJ010000013.1"/>
</dbReference>
<dbReference type="Proteomes" id="UP001501302">
    <property type="component" value="Unassembled WGS sequence"/>
</dbReference>
<name>A0ABP9GF44_9FLAO</name>
<evidence type="ECO:0000313" key="2">
    <source>
        <dbReference type="EMBL" id="GAA4941160.1"/>
    </source>
</evidence>
<comment type="caution">
    <text evidence="2">The sequence shown here is derived from an EMBL/GenBank/DDBJ whole genome shotgun (WGS) entry which is preliminary data.</text>
</comment>
<keyword evidence="1" id="KW-0472">Membrane</keyword>
<dbReference type="EMBL" id="BAABJJ010000013">
    <property type="protein sequence ID" value="GAA4941160.1"/>
    <property type="molecule type" value="Genomic_DNA"/>
</dbReference>
<feature type="transmembrane region" description="Helical" evidence="1">
    <location>
        <begin position="39"/>
        <end position="59"/>
    </location>
</feature>
<keyword evidence="1" id="KW-0812">Transmembrane</keyword>
<protein>
    <recommendedName>
        <fullName evidence="4">DoxX family protein</fullName>
    </recommendedName>
</protein>
<accession>A0ABP9GF44</accession>